<dbReference type="STRING" id="10195.A0A3M7QBY7"/>
<feature type="region of interest" description="Disordered" evidence="11">
    <location>
        <begin position="150"/>
        <end position="169"/>
    </location>
</feature>
<keyword evidence="6 12" id="KW-1133">Transmembrane helix</keyword>
<keyword evidence="4 12" id="KW-0812">Transmembrane</keyword>
<sequence>MLEGYSPLVQVLFATFLTWAFTAAGSAMVFVFNGYKRSFLDASLGFAAGVMTAASFWSLIVPALEASEQLYENKFLSLLPVIIGILLGAGFVHLTDEFLPDNQFIDETIKNQEQSTVFNGPKTYDTENQSSIEINLNSLRQRPVINNPNSIRNNSSFDQINCHDPSGKNKDRSVTKFRKILLLIIAVTVHNIPEGLAVGVGFGAVGKTKSSTFQSARNLALGIGIQNFPEGLAVSLPLYASGYSYWKSFWYGQLSGMVEPIAGVLGTLAVGMAQTILPYALAFAAGAMLYVVFDNIIPEAASFGNGKLSTWCCMIGFIVMMSLDVGLG</sequence>
<keyword evidence="14" id="KW-1185">Reference proteome</keyword>
<dbReference type="InterPro" id="IPR003689">
    <property type="entry name" value="ZIP"/>
</dbReference>
<evidence type="ECO:0000313" key="14">
    <source>
        <dbReference type="Proteomes" id="UP000276133"/>
    </source>
</evidence>
<comment type="similarity">
    <text evidence="2">Belongs to the ZIP transporter (TC 2.A.5) family.</text>
</comment>
<dbReference type="AlphaFoldDB" id="A0A3M7QBY7"/>
<evidence type="ECO:0000313" key="13">
    <source>
        <dbReference type="EMBL" id="RNA08987.1"/>
    </source>
</evidence>
<keyword evidence="5" id="KW-0862">Zinc</keyword>
<evidence type="ECO:0000256" key="2">
    <source>
        <dbReference type="ARBA" id="ARBA00006939"/>
    </source>
</evidence>
<feature type="transmembrane region" description="Helical" evidence="12">
    <location>
        <begin position="249"/>
        <end position="269"/>
    </location>
</feature>
<evidence type="ECO:0000256" key="1">
    <source>
        <dbReference type="ARBA" id="ARBA00004651"/>
    </source>
</evidence>
<feature type="transmembrane region" description="Helical" evidence="12">
    <location>
        <begin position="75"/>
        <end position="94"/>
    </location>
</feature>
<feature type="transmembrane region" description="Helical" evidence="12">
    <location>
        <begin position="44"/>
        <end position="63"/>
    </location>
</feature>
<feature type="transmembrane region" description="Helical" evidence="12">
    <location>
        <begin position="180"/>
        <end position="205"/>
    </location>
</feature>
<evidence type="ECO:0000256" key="11">
    <source>
        <dbReference type="SAM" id="MobiDB-lite"/>
    </source>
</evidence>
<evidence type="ECO:0000256" key="9">
    <source>
        <dbReference type="ARBA" id="ARBA00042540"/>
    </source>
</evidence>
<evidence type="ECO:0000256" key="10">
    <source>
        <dbReference type="ARBA" id="ARBA00042973"/>
    </source>
</evidence>
<dbReference type="PANTHER" id="PTHR11040:SF211">
    <property type="entry name" value="ZINC TRANSPORTER ZIP11"/>
    <property type="match status" value="1"/>
</dbReference>
<organism evidence="13 14">
    <name type="scientific">Brachionus plicatilis</name>
    <name type="common">Marine rotifer</name>
    <name type="synonym">Brachionus muelleri</name>
    <dbReference type="NCBI Taxonomy" id="10195"/>
    <lineage>
        <taxon>Eukaryota</taxon>
        <taxon>Metazoa</taxon>
        <taxon>Spiralia</taxon>
        <taxon>Gnathifera</taxon>
        <taxon>Rotifera</taxon>
        <taxon>Eurotatoria</taxon>
        <taxon>Monogononta</taxon>
        <taxon>Pseudotrocha</taxon>
        <taxon>Ploima</taxon>
        <taxon>Brachionidae</taxon>
        <taxon>Brachionus</taxon>
    </lineage>
</organism>
<reference evidence="13 14" key="1">
    <citation type="journal article" date="2018" name="Sci. Rep.">
        <title>Genomic signatures of local adaptation to the degree of environmental predictability in rotifers.</title>
        <authorList>
            <person name="Franch-Gras L."/>
            <person name="Hahn C."/>
            <person name="Garcia-Roger E.M."/>
            <person name="Carmona M.J."/>
            <person name="Serra M."/>
            <person name="Gomez A."/>
        </authorList>
    </citation>
    <scope>NUCLEOTIDE SEQUENCE [LARGE SCALE GENOMIC DNA]</scope>
    <source>
        <strain evidence="13">HYR1</strain>
    </source>
</reference>
<evidence type="ECO:0000256" key="8">
    <source>
        <dbReference type="ARBA" id="ARBA00040593"/>
    </source>
</evidence>
<dbReference type="OrthoDB" id="262547at2759"/>
<proteinExistence type="inferred from homology"/>
<evidence type="ECO:0000256" key="6">
    <source>
        <dbReference type="ARBA" id="ARBA00022989"/>
    </source>
</evidence>
<name>A0A3M7QBY7_BRAPC</name>
<comment type="subcellular location">
    <subcellularLocation>
        <location evidence="1">Cell membrane</location>
        <topology evidence="1">Multi-pass membrane protein</topology>
    </subcellularLocation>
</comment>
<dbReference type="PANTHER" id="PTHR11040">
    <property type="entry name" value="ZINC/IRON TRANSPORTER"/>
    <property type="match status" value="1"/>
</dbReference>
<protein>
    <recommendedName>
        <fullName evidence="8">Zinc transporter ZIP11</fullName>
    </recommendedName>
    <alternativeName>
        <fullName evidence="9">Solute carrier family 39 member 11</fullName>
    </alternativeName>
    <alternativeName>
        <fullName evidence="10">Zrt- and Irt-like protein 11</fullName>
    </alternativeName>
</protein>
<dbReference type="GO" id="GO:0005385">
    <property type="term" value="F:zinc ion transmembrane transporter activity"/>
    <property type="evidence" value="ECO:0007669"/>
    <property type="project" value="TreeGrafter"/>
</dbReference>
<evidence type="ECO:0000256" key="7">
    <source>
        <dbReference type="ARBA" id="ARBA00023136"/>
    </source>
</evidence>
<evidence type="ECO:0000256" key="12">
    <source>
        <dbReference type="SAM" id="Phobius"/>
    </source>
</evidence>
<gene>
    <name evidence="13" type="ORF">BpHYR1_041960</name>
</gene>
<keyword evidence="7 12" id="KW-0472">Membrane</keyword>
<feature type="transmembrane region" description="Helical" evidence="12">
    <location>
        <begin position="12"/>
        <end position="32"/>
    </location>
</feature>
<dbReference type="Pfam" id="PF02535">
    <property type="entry name" value="Zip"/>
    <property type="match status" value="1"/>
</dbReference>
<keyword evidence="3" id="KW-1003">Cell membrane</keyword>
<evidence type="ECO:0000256" key="4">
    <source>
        <dbReference type="ARBA" id="ARBA00022692"/>
    </source>
</evidence>
<accession>A0A3M7QBY7</accession>
<dbReference type="GO" id="GO:0005886">
    <property type="term" value="C:plasma membrane"/>
    <property type="evidence" value="ECO:0007669"/>
    <property type="project" value="UniProtKB-SubCell"/>
</dbReference>
<comment type="caution">
    <text evidence="13">The sequence shown here is derived from an EMBL/GenBank/DDBJ whole genome shotgun (WGS) entry which is preliminary data.</text>
</comment>
<dbReference type="Proteomes" id="UP000276133">
    <property type="component" value="Unassembled WGS sequence"/>
</dbReference>
<feature type="transmembrane region" description="Helical" evidence="12">
    <location>
        <begin position="276"/>
        <end position="293"/>
    </location>
</feature>
<evidence type="ECO:0000256" key="5">
    <source>
        <dbReference type="ARBA" id="ARBA00022833"/>
    </source>
</evidence>
<feature type="transmembrane region" description="Helical" evidence="12">
    <location>
        <begin position="308"/>
        <end position="327"/>
    </location>
</feature>
<evidence type="ECO:0000256" key="3">
    <source>
        <dbReference type="ARBA" id="ARBA00022475"/>
    </source>
</evidence>
<dbReference type="EMBL" id="REGN01006574">
    <property type="protein sequence ID" value="RNA08987.1"/>
    <property type="molecule type" value="Genomic_DNA"/>
</dbReference>